<organism evidence="5 6">
    <name type="scientific">Diplodia seriata</name>
    <dbReference type="NCBI Taxonomy" id="420778"/>
    <lineage>
        <taxon>Eukaryota</taxon>
        <taxon>Fungi</taxon>
        <taxon>Dikarya</taxon>
        <taxon>Ascomycota</taxon>
        <taxon>Pezizomycotina</taxon>
        <taxon>Dothideomycetes</taxon>
        <taxon>Dothideomycetes incertae sedis</taxon>
        <taxon>Botryosphaeriales</taxon>
        <taxon>Botryosphaeriaceae</taxon>
        <taxon>Diplodia</taxon>
    </lineage>
</organism>
<dbReference type="Gene3D" id="3.40.50.720">
    <property type="entry name" value="NAD(P)-binding Rossmann-like Domain"/>
    <property type="match status" value="1"/>
</dbReference>
<reference evidence="5 6" key="1">
    <citation type="submission" date="2017-01" db="EMBL/GenBank/DDBJ databases">
        <title>Draft genome sequence of Diplodia seriata F98.1, a fungal species involved in grapevine trunk diseases.</title>
        <authorList>
            <person name="Robert-Siegwald G."/>
            <person name="Vallet J."/>
            <person name="Abou-Mansour E."/>
            <person name="Xu J."/>
            <person name="Rey P."/>
            <person name="Bertsch C."/>
            <person name="Rego C."/>
            <person name="Larignon P."/>
            <person name="Fontaine F."/>
            <person name="Lebrun M.-H."/>
        </authorList>
    </citation>
    <scope>NUCLEOTIDE SEQUENCE [LARGE SCALE GENOMIC DNA]</scope>
    <source>
        <strain evidence="5 6">F98.1</strain>
    </source>
</reference>
<evidence type="ECO:0000256" key="3">
    <source>
        <dbReference type="ARBA" id="ARBA00023002"/>
    </source>
</evidence>
<dbReference type="OrthoDB" id="10000533at2759"/>
<comment type="similarity">
    <text evidence="1">Belongs to the NmrA-type oxidoreductase family. Isoflavone reductase subfamily.</text>
</comment>
<dbReference type="SUPFAM" id="SSF51735">
    <property type="entry name" value="NAD(P)-binding Rossmann-fold domains"/>
    <property type="match status" value="1"/>
</dbReference>
<dbReference type="InterPro" id="IPR036291">
    <property type="entry name" value="NAD(P)-bd_dom_sf"/>
</dbReference>
<accession>A0A1S8BK50</accession>
<evidence type="ECO:0000256" key="1">
    <source>
        <dbReference type="ARBA" id="ARBA00005725"/>
    </source>
</evidence>
<dbReference type="Gene3D" id="3.90.25.10">
    <property type="entry name" value="UDP-galactose 4-epimerase, domain 1"/>
    <property type="match status" value="1"/>
</dbReference>
<dbReference type="Pfam" id="PF05368">
    <property type="entry name" value="NmrA"/>
    <property type="match status" value="1"/>
</dbReference>
<dbReference type="PANTHER" id="PTHR47706:SF4">
    <property type="entry name" value="NMRA-LIKE DOMAIN-CONTAINING PROTEIN"/>
    <property type="match status" value="1"/>
</dbReference>
<dbReference type="GO" id="GO:0016491">
    <property type="term" value="F:oxidoreductase activity"/>
    <property type="evidence" value="ECO:0007669"/>
    <property type="project" value="UniProtKB-KW"/>
</dbReference>
<evidence type="ECO:0000256" key="2">
    <source>
        <dbReference type="ARBA" id="ARBA00022857"/>
    </source>
</evidence>
<dbReference type="PANTHER" id="PTHR47706">
    <property type="entry name" value="NMRA-LIKE FAMILY PROTEIN"/>
    <property type="match status" value="1"/>
</dbReference>
<gene>
    <name evidence="5" type="ORF">BK809_0007715</name>
</gene>
<sequence length="322" mass="34987">MVNVAIAGGTGDLGRIIVDALQKYAPHHRVFILSRKVPPATTTTTTTTTTLVVDYTSIPSLTHTLTASSIHTIISTLGYHGTALSTAQLNLIRAAAASPTTARFAPSAWAVRYPLSACADLPMLDGYFAAIDALREARREGRLAWTAFFCGVFLDYYMGREGGLTRPNCFGVDVGAGVAAVPGDGGKRVAFTWTGDVARFVVEAVDVGGDEVWGREEACLAGDVVTWNEFVGLAEEVRGIKFKVVYDDVEKLKRGEITELPGHAASYELFPKPAYQRFMAIFEQFTTDEAICAIPPVLNARFPEIKPLTVRAMLEQYWGEKQ</sequence>
<keyword evidence="3" id="KW-0560">Oxidoreductase</keyword>
<evidence type="ECO:0000313" key="6">
    <source>
        <dbReference type="Proteomes" id="UP000190776"/>
    </source>
</evidence>
<evidence type="ECO:0000313" key="5">
    <source>
        <dbReference type="EMBL" id="OMP87628.1"/>
    </source>
</evidence>
<comment type="caution">
    <text evidence="5">The sequence shown here is derived from an EMBL/GenBank/DDBJ whole genome shotgun (WGS) entry which is preliminary data.</text>
</comment>
<dbReference type="InterPro" id="IPR051609">
    <property type="entry name" value="NmrA/Isoflavone_reductase-like"/>
</dbReference>
<dbReference type="STRING" id="420778.A0A1S8BK50"/>
<protein>
    <recommendedName>
        <fullName evidence="4">NmrA-like domain-containing protein</fullName>
    </recommendedName>
</protein>
<dbReference type="AlphaFoldDB" id="A0A1S8BK50"/>
<dbReference type="Proteomes" id="UP000190776">
    <property type="component" value="Unassembled WGS sequence"/>
</dbReference>
<proteinExistence type="inferred from homology"/>
<dbReference type="EMBL" id="MSZU01000076">
    <property type="protein sequence ID" value="OMP87628.1"/>
    <property type="molecule type" value="Genomic_DNA"/>
</dbReference>
<evidence type="ECO:0000259" key="4">
    <source>
        <dbReference type="Pfam" id="PF05368"/>
    </source>
</evidence>
<feature type="domain" description="NmrA-like" evidence="4">
    <location>
        <begin position="4"/>
        <end position="283"/>
    </location>
</feature>
<dbReference type="InterPro" id="IPR008030">
    <property type="entry name" value="NmrA-like"/>
</dbReference>
<name>A0A1S8BK50_9PEZI</name>
<keyword evidence="2" id="KW-0521">NADP</keyword>